<dbReference type="CDD" id="cd00882">
    <property type="entry name" value="Ras_like_GTPase"/>
    <property type="match status" value="1"/>
</dbReference>
<evidence type="ECO:0000313" key="5">
    <source>
        <dbReference type="EMBL" id="CAF4444287.1"/>
    </source>
</evidence>
<dbReference type="EMBL" id="CAJOBC010096995">
    <property type="protein sequence ID" value="CAF4444287.1"/>
    <property type="molecule type" value="Genomic_DNA"/>
</dbReference>
<evidence type="ECO:0000259" key="1">
    <source>
        <dbReference type="Pfam" id="PF01926"/>
    </source>
</evidence>
<name>A0A815Z0H3_9BILA</name>
<protein>
    <recommendedName>
        <fullName evidence="1">G domain-containing protein</fullName>
    </recommendedName>
</protein>
<dbReference type="Pfam" id="PF01926">
    <property type="entry name" value="MMR_HSR1"/>
    <property type="match status" value="1"/>
</dbReference>
<dbReference type="Proteomes" id="UP000677228">
    <property type="component" value="Unassembled WGS sequence"/>
</dbReference>
<keyword evidence="6" id="KW-1185">Reference proteome</keyword>
<dbReference type="Gene3D" id="3.40.50.300">
    <property type="entry name" value="P-loop containing nucleotide triphosphate hydrolases"/>
    <property type="match status" value="1"/>
</dbReference>
<accession>A0A815Z0H3</accession>
<comment type="caution">
    <text evidence="3">The sequence shown here is derived from an EMBL/GenBank/DDBJ whole genome shotgun (WGS) entry which is preliminary data.</text>
</comment>
<dbReference type="EMBL" id="CAJOBA010055643">
    <property type="protein sequence ID" value="CAF4285473.1"/>
    <property type="molecule type" value="Genomic_DNA"/>
</dbReference>
<dbReference type="InterPro" id="IPR006073">
    <property type="entry name" value="GTP-bd"/>
</dbReference>
<dbReference type="EMBL" id="CAJNOQ010031076">
    <property type="protein sequence ID" value="CAF1577977.1"/>
    <property type="molecule type" value="Genomic_DNA"/>
</dbReference>
<reference evidence="3" key="1">
    <citation type="submission" date="2021-02" db="EMBL/GenBank/DDBJ databases">
        <authorList>
            <person name="Nowell W R."/>
        </authorList>
    </citation>
    <scope>NUCLEOTIDE SEQUENCE</scope>
</reference>
<dbReference type="GO" id="GO:0005525">
    <property type="term" value="F:GTP binding"/>
    <property type="evidence" value="ECO:0007669"/>
    <property type="project" value="InterPro"/>
</dbReference>
<proteinExistence type="predicted"/>
<evidence type="ECO:0000313" key="6">
    <source>
        <dbReference type="Proteomes" id="UP000663829"/>
    </source>
</evidence>
<evidence type="ECO:0000313" key="2">
    <source>
        <dbReference type="EMBL" id="CAF1496565.1"/>
    </source>
</evidence>
<dbReference type="Proteomes" id="UP000663829">
    <property type="component" value="Unassembled WGS sequence"/>
</dbReference>
<dbReference type="EMBL" id="CAJNOK010033645">
    <property type="protein sequence ID" value="CAF1496565.1"/>
    <property type="molecule type" value="Genomic_DNA"/>
</dbReference>
<dbReference type="Proteomes" id="UP000681722">
    <property type="component" value="Unassembled WGS sequence"/>
</dbReference>
<dbReference type="Gene3D" id="2.10.110.10">
    <property type="entry name" value="Cysteine Rich Protein"/>
    <property type="match status" value="1"/>
</dbReference>
<dbReference type="InterPro" id="IPR027417">
    <property type="entry name" value="P-loop_NTPase"/>
</dbReference>
<sequence length="220" mass="24468">MTSNVSKCTGCGATVYNADKYEKYEGKIYDNRCFKCSHADFWALVREPGPADDSNTSAIQPLSYKTIEQKQSNTERQLVDIDSQCVPLTLTPRAPLIDGVTANDAAIFQEKVRSTRREATDQMVGQIFQALTKEFHIIVCNSPRVGKSTLINAICGRAVAETKDGLASCTKAISCHKLEGECEIDSKIIHYKYNFCDTPGFESWDKNDIRPNVKPIVTKT</sequence>
<dbReference type="OrthoDB" id="8954335at2759"/>
<evidence type="ECO:0000313" key="4">
    <source>
        <dbReference type="EMBL" id="CAF4285473.1"/>
    </source>
</evidence>
<organism evidence="3 6">
    <name type="scientific">Didymodactylos carnosus</name>
    <dbReference type="NCBI Taxonomy" id="1234261"/>
    <lineage>
        <taxon>Eukaryota</taxon>
        <taxon>Metazoa</taxon>
        <taxon>Spiralia</taxon>
        <taxon>Gnathifera</taxon>
        <taxon>Rotifera</taxon>
        <taxon>Eurotatoria</taxon>
        <taxon>Bdelloidea</taxon>
        <taxon>Philodinida</taxon>
        <taxon>Philodinidae</taxon>
        <taxon>Didymodactylos</taxon>
    </lineage>
</organism>
<dbReference type="AlphaFoldDB" id="A0A815Z0H3"/>
<feature type="domain" description="G" evidence="1">
    <location>
        <begin position="142"/>
        <end position="202"/>
    </location>
</feature>
<gene>
    <name evidence="3" type="ORF">GPM918_LOCUS40883</name>
    <name evidence="2" type="ORF">OVA965_LOCUS36746</name>
    <name evidence="5" type="ORF">SRO942_LOCUS41876</name>
    <name evidence="4" type="ORF">TMI583_LOCUS37776</name>
</gene>
<dbReference type="Proteomes" id="UP000682733">
    <property type="component" value="Unassembled WGS sequence"/>
</dbReference>
<evidence type="ECO:0000313" key="3">
    <source>
        <dbReference type="EMBL" id="CAF1577977.1"/>
    </source>
</evidence>
<dbReference type="SUPFAM" id="SSF52540">
    <property type="entry name" value="P-loop containing nucleoside triphosphate hydrolases"/>
    <property type="match status" value="1"/>
</dbReference>